<dbReference type="PROSITE" id="PS50294">
    <property type="entry name" value="WD_REPEATS_REGION"/>
    <property type="match status" value="1"/>
</dbReference>
<protein>
    <recommendedName>
        <fullName evidence="7">WD repeat-containing protein 25</fullName>
    </recommendedName>
</protein>
<dbReference type="InterPro" id="IPR001680">
    <property type="entry name" value="WD40_rpt"/>
</dbReference>
<dbReference type="InterPro" id="IPR053053">
    <property type="entry name" value="WD_repeat_protein"/>
</dbReference>
<dbReference type="Pfam" id="PF00400">
    <property type="entry name" value="WD40"/>
    <property type="match status" value="4"/>
</dbReference>
<feature type="region of interest" description="Disordered" evidence="4">
    <location>
        <begin position="1"/>
        <end position="35"/>
    </location>
</feature>
<dbReference type="EMBL" id="JAVXUP010000057">
    <property type="protein sequence ID" value="KAK3040274.1"/>
    <property type="molecule type" value="Genomic_DNA"/>
</dbReference>
<evidence type="ECO:0008006" key="7">
    <source>
        <dbReference type="Google" id="ProtNLM"/>
    </source>
</evidence>
<evidence type="ECO:0000313" key="5">
    <source>
        <dbReference type="EMBL" id="KAK3040274.1"/>
    </source>
</evidence>
<dbReference type="SUPFAM" id="SSF50978">
    <property type="entry name" value="WD40 repeat-like"/>
    <property type="match status" value="1"/>
</dbReference>
<accession>A0AA89BE70</accession>
<dbReference type="InterPro" id="IPR019775">
    <property type="entry name" value="WD40_repeat_CS"/>
</dbReference>
<evidence type="ECO:0000313" key="6">
    <source>
        <dbReference type="Proteomes" id="UP001188597"/>
    </source>
</evidence>
<dbReference type="Gene3D" id="2.130.10.10">
    <property type="entry name" value="YVTN repeat-like/Quinoprotein amine dehydrogenase"/>
    <property type="match status" value="1"/>
</dbReference>
<dbReference type="InterPro" id="IPR015943">
    <property type="entry name" value="WD40/YVTN_repeat-like_dom_sf"/>
</dbReference>
<dbReference type="SMART" id="SM00320">
    <property type="entry name" value="WD40"/>
    <property type="match status" value="7"/>
</dbReference>
<sequence length="485" mass="54113">MERLGRAYSTASDDDGERETPALPPSKRPKTEVVRRFTKPFPAIRPYTAQNLPPEPPIPGRYISKRERAALALDPPAPHSNTPSPTTQSPDTYRNSIREAKYSICLGKRAILLVFDTSSFQFKEAFLTHMCKSKGHAQFGEMSGRLSTALNGHLKAVNAVQWSKTHLLASAGMDHTVCIWNVWSNNQKKARVLNHHNAAVKDVKWSEQGLSVLSCGYDCSSRLVDVEKGLETQVFKEDQVVGVVKFHPNNSNLFLSGGSKGLIRLWDIRTGKVVHQYNRGLGPVLDVEFTNDTKQFISSSDVSRSNISENSLIVWDVSRQVPLSNQLLSEVSGLIFVRDEGDGFLKASLRERSVALPLTCNEVYVEAYTCPCIRCHPFDPYFVSQSHGNYIAIFSVKPPFRLDKYKRYDNHAVSGFPIKCNFNSDGEKLASGSSDGCIYLYNSKSCELIKKFKVFEQACIDVAFHPVMPNVIASCSWSGDVSVYE</sequence>
<keyword evidence="1 3" id="KW-0853">WD repeat</keyword>
<evidence type="ECO:0000256" key="4">
    <source>
        <dbReference type="SAM" id="MobiDB-lite"/>
    </source>
</evidence>
<dbReference type="AlphaFoldDB" id="A0AA89BE70"/>
<keyword evidence="6" id="KW-1185">Reference proteome</keyword>
<evidence type="ECO:0000256" key="2">
    <source>
        <dbReference type="ARBA" id="ARBA00022737"/>
    </source>
</evidence>
<organism evidence="5 6">
    <name type="scientific">Escallonia herrerae</name>
    <dbReference type="NCBI Taxonomy" id="1293975"/>
    <lineage>
        <taxon>Eukaryota</taxon>
        <taxon>Viridiplantae</taxon>
        <taxon>Streptophyta</taxon>
        <taxon>Embryophyta</taxon>
        <taxon>Tracheophyta</taxon>
        <taxon>Spermatophyta</taxon>
        <taxon>Magnoliopsida</taxon>
        <taxon>eudicotyledons</taxon>
        <taxon>Gunneridae</taxon>
        <taxon>Pentapetalae</taxon>
        <taxon>asterids</taxon>
        <taxon>campanulids</taxon>
        <taxon>Escalloniales</taxon>
        <taxon>Escalloniaceae</taxon>
        <taxon>Escallonia</taxon>
    </lineage>
</organism>
<proteinExistence type="predicted"/>
<dbReference type="PANTHER" id="PTHR44566">
    <property type="entry name" value="TRANSDUCIN/WD40 REPEAT-LIKE SUPERFAMILY PROTEIN"/>
    <property type="match status" value="1"/>
</dbReference>
<feature type="region of interest" description="Disordered" evidence="4">
    <location>
        <begin position="73"/>
        <end position="93"/>
    </location>
</feature>
<feature type="repeat" description="WD" evidence="3">
    <location>
        <begin position="234"/>
        <end position="276"/>
    </location>
</feature>
<dbReference type="PANTHER" id="PTHR44566:SF1">
    <property type="entry name" value="WD REPEAT-CONTAINING PROTEIN 25"/>
    <property type="match status" value="1"/>
</dbReference>
<dbReference type="InterPro" id="IPR036322">
    <property type="entry name" value="WD40_repeat_dom_sf"/>
</dbReference>
<feature type="compositionally biased region" description="Polar residues" evidence="4">
    <location>
        <begin position="79"/>
        <end position="93"/>
    </location>
</feature>
<feature type="repeat" description="WD" evidence="3">
    <location>
        <begin position="150"/>
        <end position="190"/>
    </location>
</feature>
<keyword evidence="2" id="KW-0677">Repeat</keyword>
<dbReference type="PROSITE" id="PS00678">
    <property type="entry name" value="WD_REPEATS_1"/>
    <property type="match status" value="1"/>
</dbReference>
<gene>
    <name evidence="5" type="ORF">RJ639_028189</name>
</gene>
<comment type="caution">
    <text evidence="5">The sequence shown here is derived from an EMBL/GenBank/DDBJ whole genome shotgun (WGS) entry which is preliminary data.</text>
</comment>
<evidence type="ECO:0000256" key="3">
    <source>
        <dbReference type="PROSITE-ProRule" id="PRU00221"/>
    </source>
</evidence>
<dbReference type="Proteomes" id="UP001188597">
    <property type="component" value="Unassembled WGS sequence"/>
</dbReference>
<evidence type="ECO:0000256" key="1">
    <source>
        <dbReference type="ARBA" id="ARBA00022574"/>
    </source>
</evidence>
<name>A0AA89BE70_9ASTE</name>
<dbReference type="PROSITE" id="PS50082">
    <property type="entry name" value="WD_REPEATS_2"/>
    <property type="match status" value="2"/>
</dbReference>
<reference evidence="5" key="1">
    <citation type="submission" date="2022-12" db="EMBL/GenBank/DDBJ databases">
        <title>Draft genome assemblies for two species of Escallonia (Escalloniales).</title>
        <authorList>
            <person name="Chanderbali A."/>
            <person name="Dervinis C."/>
            <person name="Anghel I."/>
            <person name="Soltis D."/>
            <person name="Soltis P."/>
            <person name="Zapata F."/>
        </authorList>
    </citation>
    <scope>NUCLEOTIDE SEQUENCE</scope>
    <source>
        <strain evidence="5">UCBG64.0493</strain>
        <tissue evidence="5">Leaf</tissue>
    </source>
</reference>